<keyword evidence="2" id="KW-1185">Reference proteome</keyword>
<evidence type="ECO:0000313" key="2">
    <source>
        <dbReference type="Proteomes" id="UP000823674"/>
    </source>
</evidence>
<evidence type="ECO:0000313" key="1">
    <source>
        <dbReference type="EMBL" id="KAG5395544.1"/>
    </source>
</evidence>
<proteinExistence type="predicted"/>
<organism evidence="1 2">
    <name type="scientific">Brassica rapa subsp. trilocularis</name>
    <dbReference type="NCBI Taxonomy" id="1813537"/>
    <lineage>
        <taxon>Eukaryota</taxon>
        <taxon>Viridiplantae</taxon>
        <taxon>Streptophyta</taxon>
        <taxon>Embryophyta</taxon>
        <taxon>Tracheophyta</taxon>
        <taxon>Spermatophyta</taxon>
        <taxon>Magnoliopsida</taxon>
        <taxon>eudicotyledons</taxon>
        <taxon>Gunneridae</taxon>
        <taxon>Pentapetalae</taxon>
        <taxon>rosids</taxon>
        <taxon>malvids</taxon>
        <taxon>Brassicales</taxon>
        <taxon>Brassicaceae</taxon>
        <taxon>Brassiceae</taxon>
        <taxon>Brassica</taxon>
    </lineage>
</organism>
<reference evidence="1 2" key="1">
    <citation type="submission" date="2021-03" db="EMBL/GenBank/DDBJ databases">
        <authorList>
            <person name="King G.J."/>
            <person name="Bancroft I."/>
            <person name="Baten A."/>
            <person name="Bloomfield J."/>
            <person name="Borpatragohain P."/>
            <person name="He Z."/>
            <person name="Irish N."/>
            <person name="Irwin J."/>
            <person name="Liu K."/>
            <person name="Mauleon R.P."/>
            <person name="Moore J."/>
            <person name="Morris R."/>
            <person name="Ostergaard L."/>
            <person name="Wang B."/>
            <person name="Wells R."/>
        </authorList>
    </citation>
    <scope>NUCLEOTIDE SEQUENCE [LARGE SCALE GENOMIC DNA]</scope>
    <source>
        <strain evidence="1">R-o-18</strain>
        <tissue evidence="1">Leaf</tissue>
    </source>
</reference>
<gene>
    <name evidence="1" type="primary">A05p002340.1_BraROA</name>
    <name evidence="1" type="ORF">IGI04_017358</name>
</gene>
<feature type="non-terminal residue" evidence="1">
    <location>
        <position position="1"/>
    </location>
</feature>
<sequence length="182" mass="20305">TGLNRERVLVEGGLREASVNGYISLKGLSLVSRSTTQNACVSPNGNNNVGIEPVLQPPKPVLQLLLEDGALAILTDEEERRYDCLVLKTDLCFCIFFLYIPGMLVTLKLNNMVLVHVSSLVFLKKIESCIHQNTQTLVSDDYTGGFENEMPSIAKAHIDYWYSHSGFYKISQGSLFMFIILK</sequence>
<dbReference type="EMBL" id="JADBGQ010000005">
    <property type="protein sequence ID" value="KAG5395544.1"/>
    <property type="molecule type" value="Genomic_DNA"/>
</dbReference>
<accession>A0ABQ7M9S9</accession>
<protein>
    <submittedName>
        <fullName evidence="1">Uncharacterized protein</fullName>
    </submittedName>
</protein>
<feature type="non-terminal residue" evidence="1">
    <location>
        <position position="182"/>
    </location>
</feature>
<name>A0ABQ7M9S9_BRACM</name>
<comment type="caution">
    <text evidence="1">The sequence shown here is derived from an EMBL/GenBank/DDBJ whole genome shotgun (WGS) entry which is preliminary data.</text>
</comment>
<dbReference type="Proteomes" id="UP000823674">
    <property type="component" value="Chromosome A05"/>
</dbReference>